<dbReference type="InterPro" id="IPR023346">
    <property type="entry name" value="Lysozyme-like_dom_sf"/>
</dbReference>
<dbReference type="SUPFAM" id="SSF53955">
    <property type="entry name" value="Lysozyme-like"/>
    <property type="match status" value="1"/>
</dbReference>
<keyword evidence="5" id="KW-1185">Reference proteome</keyword>
<dbReference type="Gene3D" id="1.10.530.10">
    <property type="match status" value="1"/>
</dbReference>
<evidence type="ECO:0000256" key="1">
    <source>
        <dbReference type="ARBA" id="ARBA00007734"/>
    </source>
</evidence>
<dbReference type="AlphaFoldDB" id="A0A1M7XWX4"/>
<dbReference type="EMBL" id="FRFE01000001">
    <property type="protein sequence ID" value="SHO43280.1"/>
    <property type="molecule type" value="Genomic_DNA"/>
</dbReference>
<evidence type="ECO:0008006" key="6">
    <source>
        <dbReference type="Google" id="ProtNLM"/>
    </source>
</evidence>
<feature type="domain" description="DUF4124" evidence="3">
    <location>
        <begin position="34"/>
        <end position="82"/>
    </location>
</feature>
<sequence length="228" mass="24686">MVVLYPPSGLGTEGLVQSDTGKTHLITLVTAAVLLLSAACASASDMYMCTARNGSISFTNTPTDSNCTELVEKKKFATAIKPSASTFGASFYYPTTGYSGSIDKYISFAGARYNIDPRLLRAVIQAESGFDVRATSNKGAIGLMQLMPETARELRVRNPLNPWENIDGGARYLRQMLDTFNGNLRLSLAAYNAGPGAVKRAGGIPSYPETQNYVRTVLRHYRSYRGEG</sequence>
<dbReference type="PANTHER" id="PTHR37423">
    <property type="entry name" value="SOLUBLE LYTIC MUREIN TRANSGLYCOSYLASE-RELATED"/>
    <property type="match status" value="1"/>
</dbReference>
<evidence type="ECO:0000259" key="3">
    <source>
        <dbReference type="Pfam" id="PF13511"/>
    </source>
</evidence>
<dbReference type="InterPro" id="IPR025392">
    <property type="entry name" value="DUF4124"/>
</dbReference>
<protein>
    <recommendedName>
        <fullName evidence="6">Transglycosylase SLT domain-containing protein</fullName>
    </recommendedName>
</protein>
<gene>
    <name evidence="4" type="ORF">SAMN02745220_00366</name>
</gene>
<name>A0A1M7XWX4_9BACT</name>
<evidence type="ECO:0000313" key="4">
    <source>
        <dbReference type="EMBL" id="SHO43280.1"/>
    </source>
</evidence>
<evidence type="ECO:0000313" key="5">
    <source>
        <dbReference type="Proteomes" id="UP000184603"/>
    </source>
</evidence>
<proteinExistence type="inferred from homology"/>
<evidence type="ECO:0000259" key="2">
    <source>
        <dbReference type="Pfam" id="PF01464"/>
    </source>
</evidence>
<dbReference type="STRING" id="1121416.SAMN02745220_00366"/>
<comment type="similarity">
    <text evidence="1">Belongs to the transglycosylase Slt family.</text>
</comment>
<dbReference type="InterPro" id="IPR008258">
    <property type="entry name" value="Transglycosylase_SLT_dom_1"/>
</dbReference>
<organism evidence="4 5">
    <name type="scientific">Desulfopila aestuarii DSM 18488</name>
    <dbReference type="NCBI Taxonomy" id="1121416"/>
    <lineage>
        <taxon>Bacteria</taxon>
        <taxon>Pseudomonadati</taxon>
        <taxon>Thermodesulfobacteriota</taxon>
        <taxon>Desulfobulbia</taxon>
        <taxon>Desulfobulbales</taxon>
        <taxon>Desulfocapsaceae</taxon>
        <taxon>Desulfopila</taxon>
    </lineage>
</organism>
<dbReference type="CDD" id="cd00254">
    <property type="entry name" value="LT-like"/>
    <property type="match status" value="1"/>
</dbReference>
<reference evidence="4 5" key="1">
    <citation type="submission" date="2016-12" db="EMBL/GenBank/DDBJ databases">
        <authorList>
            <person name="Song W.-J."/>
            <person name="Kurnit D.M."/>
        </authorList>
    </citation>
    <scope>NUCLEOTIDE SEQUENCE [LARGE SCALE GENOMIC DNA]</scope>
    <source>
        <strain evidence="4 5">DSM 18488</strain>
    </source>
</reference>
<feature type="domain" description="Transglycosylase SLT" evidence="2">
    <location>
        <begin position="105"/>
        <end position="211"/>
    </location>
</feature>
<dbReference type="Pfam" id="PF01464">
    <property type="entry name" value="SLT"/>
    <property type="match status" value="1"/>
</dbReference>
<dbReference type="Pfam" id="PF13511">
    <property type="entry name" value="DUF4124"/>
    <property type="match status" value="1"/>
</dbReference>
<dbReference type="PANTHER" id="PTHR37423:SF2">
    <property type="entry name" value="MEMBRANE-BOUND LYTIC MUREIN TRANSGLYCOSYLASE C"/>
    <property type="match status" value="1"/>
</dbReference>
<accession>A0A1M7XWX4</accession>
<dbReference type="Proteomes" id="UP000184603">
    <property type="component" value="Unassembled WGS sequence"/>
</dbReference>